<dbReference type="GO" id="GO:0004497">
    <property type="term" value="F:monooxygenase activity"/>
    <property type="evidence" value="ECO:0007669"/>
    <property type="project" value="UniProtKB-ARBA"/>
</dbReference>
<dbReference type="InterPro" id="IPR036922">
    <property type="entry name" value="Rieske_2Fe-2S_sf"/>
</dbReference>
<comment type="cofactor">
    <cofactor evidence="1">
        <name>Fe cation</name>
        <dbReference type="ChEBI" id="CHEBI:24875"/>
    </cofactor>
</comment>
<reference evidence="8 9" key="1">
    <citation type="submission" date="2018-02" db="EMBL/GenBank/DDBJ databases">
        <title>8 Nocardia nova and 1 Nocardia cyriacigeorgica strain used for evolution to TMP-SMX.</title>
        <authorList>
            <person name="Mehta H."/>
            <person name="Weng J."/>
            <person name="Shamoo Y."/>
        </authorList>
    </citation>
    <scope>NUCLEOTIDE SEQUENCE [LARGE SCALE GENOMIC DNA]</scope>
    <source>
        <strain evidence="8 9">MDA3139</strain>
    </source>
</reference>
<keyword evidence="2" id="KW-0001">2Fe-2S</keyword>
<keyword evidence="3" id="KW-0479">Metal-binding</keyword>
<organism evidence="8 9">
    <name type="scientific">Nocardia nova</name>
    <dbReference type="NCBI Taxonomy" id="37330"/>
    <lineage>
        <taxon>Bacteria</taxon>
        <taxon>Bacillati</taxon>
        <taxon>Actinomycetota</taxon>
        <taxon>Actinomycetes</taxon>
        <taxon>Mycobacteriales</taxon>
        <taxon>Nocardiaceae</taxon>
        <taxon>Nocardia</taxon>
    </lineage>
</organism>
<dbReference type="OrthoDB" id="5243643at2"/>
<dbReference type="PANTHER" id="PTHR43756">
    <property type="entry name" value="CHOLINE MONOOXYGENASE, CHLOROPLASTIC"/>
    <property type="match status" value="1"/>
</dbReference>
<evidence type="ECO:0000256" key="4">
    <source>
        <dbReference type="ARBA" id="ARBA00023002"/>
    </source>
</evidence>
<sequence>MEARVTTFADQTQTSTESVPYAIVDPTQIPVERYFSAEFAELEKKKLWPRVWQAACRLEEIPEVGDFTEYQVVGQSIVVVRESETSIKAYFNACRHRATALADGTGTFHGGQIVCPYHGWRWNLDGSNSYVYAERGFAPACLNPENLALRECRVGTMFGMVFINMDPEAEPLEVAMAGIREKFDLIGFDRMKVRWWKHLILPANWKMAQEAFMEAYHVMQAHPSLSMGAADEDYNIDALGGDFECFEGGHGHSLLGSSTEAPVAGMSMADYLIQFNNALYVGTDAYATDREMFIQQGLLERDIADEDFPMAFFQALYEYAGGAGIPLPPPTTETSGYGHIFPNITVLPAYGNSIIYRVRPNGDDPESCIFEVWAVQIPRAEDAEPDRPELQGPVPIEDWPQIFKEDFLNIDRQQRGIHTMGLPHLTMSEKYEAMIVNSHRTIDKYLAR</sequence>
<dbReference type="Pfam" id="PF00355">
    <property type="entry name" value="Rieske"/>
    <property type="match status" value="1"/>
</dbReference>
<name>A0A2S6AN57_9NOCA</name>
<dbReference type="PROSITE" id="PS51296">
    <property type="entry name" value="RIESKE"/>
    <property type="match status" value="1"/>
</dbReference>
<dbReference type="Gene3D" id="2.102.10.10">
    <property type="entry name" value="Rieske [2Fe-2S] iron-sulphur domain"/>
    <property type="match status" value="1"/>
</dbReference>
<evidence type="ECO:0000256" key="6">
    <source>
        <dbReference type="ARBA" id="ARBA00023014"/>
    </source>
</evidence>
<evidence type="ECO:0000256" key="3">
    <source>
        <dbReference type="ARBA" id="ARBA00022723"/>
    </source>
</evidence>
<dbReference type="GO" id="GO:0005506">
    <property type="term" value="F:iron ion binding"/>
    <property type="evidence" value="ECO:0007669"/>
    <property type="project" value="InterPro"/>
</dbReference>
<proteinExistence type="predicted"/>
<dbReference type="GO" id="GO:0051537">
    <property type="term" value="F:2 iron, 2 sulfur cluster binding"/>
    <property type="evidence" value="ECO:0007669"/>
    <property type="project" value="UniProtKB-KW"/>
</dbReference>
<dbReference type="SUPFAM" id="SSF50022">
    <property type="entry name" value="ISP domain"/>
    <property type="match status" value="1"/>
</dbReference>
<dbReference type="CDD" id="cd03469">
    <property type="entry name" value="Rieske_RO_Alpha_N"/>
    <property type="match status" value="1"/>
</dbReference>
<evidence type="ECO:0000313" key="8">
    <source>
        <dbReference type="EMBL" id="PPJ36626.1"/>
    </source>
</evidence>
<dbReference type="InterPro" id="IPR001663">
    <property type="entry name" value="Rng_hydr_dOase-A"/>
</dbReference>
<dbReference type="PRINTS" id="PR00090">
    <property type="entry name" value="RNGDIOXGNASE"/>
</dbReference>
<dbReference type="Gene3D" id="3.90.380.10">
    <property type="entry name" value="Naphthalene 1,2-dioxygenase Alpha Subunit, Chain A, domain 1"/>
    <property type="match status" value="1"/>
</dbReference>
<evidence type="ECO:0000259" key="7">
    <source>
        <dbReference type="PROSITE" id="PS51296"/>
    </source>
</evidence>
<dbReference type="Proteomes" id="UP000239874">
    <property type="component" value="Unassembled WGS sequence"/>
</dbReference>
<gene>
    <name evidence="8" type="ORF">C5E45_19640</name>
</gene>
<evidence type="ECO:0000256" key="5">
    <source>
        <dbReference type="ARBA" id="ARBA00023004"/>
    </source>
</evidence>
<dbReference type="CDD" id="cd08882">
    <property type="entry name" value="RHO_alpha_C_MupW-like"/>
    <property type="match status" value="1"/>
</dbReference>
<comment type="caution">
    <text evidence="8">The sequence shown here is derived from an EMBL/GenBank/DDBJ whole genome shotgun (WGS) entry which is preliminary data.</text>
</comment>
<keyword evidence="4" id="KW-0560">Oxidoreductase</keyword>
<dbReference type="InterPro" id="IPR017941">
    <property type="entry name" value="Rieske_2Fe-2S"/>
</dbReference>
<feature type="domain" description="Rieske" evidence="7">
    <location>
        <begin position="52"/>
        <end position="163"/>
    </location>
</feature>
<dbReference type="AlphaFoldDB" id="A0A2S6AN57"/>
<keyword evidence="5" id="KW-0408">Iron</keyword>
<evidence type="ECO:0000313" key="9">
    <source>
        <dbReference type="Proteomes" id="UP000239874"/>
    </source>
</evidence>
<dbReference type="GO" id="GO:0016705">
    <property type="term" value="F:oxidoreductase activity, acting on paired donors, with incorporation or reduction of molecular oxygen"/>
    <property type="evidence" value="ECO:0007669"/>
    <property type="project" value="UniProtKB-ARBA"/>
</dbReference>
<dbReference type="SUPFAM" id="SSF55961">
    <property type="entry name" value="Bet v1-like"/>
    <property type="match status" value="1"/>
</dbReference>
<dbReference type="PANTHER" id="PTHR43756:SF5">
    <property type="entry name" value="CHOLINE MONOOXYGENASE, CHLOROPLASTIC"/>
    <property type="match status" value="1"/>
</dbReference>
<dbReference type="InterPro" id="IPR015879">
    <property type="entry name" value="Ring_hydroxy_dOase_asu_C_dom"/>
</dbReference>
<evidence type="ECO:0000256" key="2">
    <source>
        <dbReference type="ARBA" id="ARBA00022714"/>
    </source>
</evidence>
<accession>A0A2S6AN57</accession>
<protein>
    <submittedName>
        <fullName evidence="8">(2Fe-2S)-binding protein</fullName>
    </submittedName>
</protein>
<dbReference type="EMBL" id="PSZC01000013">
    <property type="protein sequence ID" value="PPJ36626.1"/>
    <property type="molecule type" value="Genomic_DNA"/>
</dbReference>
<keyword evidence="6" id="KW-0411">Iron-sulfur</keyword>
<dbReference type="Pfam" id="PF00848">
    <property type="entry name" value="Ring_hydroxyl_A"/>
    <property type="match status" value="1"/>
</dbReference>
<evidence type="ECO:0000256" key="1">
    <source>
        <dbReference type="ARBA" id="ARBA00001962"/>
    </source>
</evidence>